<evidence type="ECO:0000256" key="1">
    <source>
        <dbReference type="ARBA" id="ARBA00022723"/>
    </source>
</evidence>
<reference evidence="9 10" key="2">
    <citation type="journal article" date="2017" name="Sci. Rep.">
        <title>A mobile pathogenicity chromosome in Fusarium oxysporum for infection of multiple cucurbit species.</title>
        <authorList>
            <person name="van Dam P."/>
            <person name="Fokkens L."/>
            <person name="Ayukawa Y."/>
            <person name="van der Gragt M."/>
            <person name="Ter Horst A."/>
            <person name="Brankovics B."/>
            <person name="Houterman P.M."/>
            <person name="Arie T."/>
            <person name="Rep M."/>
        </authorList>
    </citation>
    <scope>NUCLEOTIDE SEQUENCE [LARGE SCALE GENOMIC DNA]</scope>
    <source>
        <strain evidence="9 10">Forc016</strain>
    </source>
</reference>
<sequence length="344" mass="38443">MRPIVPLYPENAALKPPAQPSRRILPPRVKKATRRWERAGKPKSRSGCRTCKIRRVKCDENKPICFRCAKGSFDCDRYSSDAADDSIAPDGFSSGTENSETTDSGASMYTSPETPETNLSTTSTPKPHFCNWPDSPGTSSFCPSSHSVIYLEYFHHHASLNNGVFSYSELFSNIVLQESLQDECMRDSVFAIGSFLLSGFFLSQSSSHMTTVDHHRQVSLQFYTTAFTTFRSQMQSSHEVSQKWILLMTLLLVVYELLNGDFDAADGLLSTALEALRPSLTTLPSPPIMYSDMFTYTSIQVMGEPEPLFTMASLNTSQPTTQEASLVLFHWENMPLHTGPMRIV</sequence>
<evidence type="ECO:0000256" key="6">
    <source>
        <dbReference type="ARBA" id="ARBA00023242"/>
    </source>
</evidence>
<dbReference type="SUPFAM" id="SSF57701">
    <property type="entry name" value="Zn2/Cys6 DNA-binding domain"/>
    <property type="match status" value="1"/>
</dbReference>
<comment type="caution">
    <text evidence="9">The sequence shown here is derived from an EMBL/GenBank/DDBJ whole genome shotgun (WGS) entry which is preliminary data.</text>
</comment>
<keyword evidence="2" id="KW-0862">Zinc</keyword>
<dbReference type="InterPro" id="IPR036864">
    <property type="entry name" value="Zn2-C6_fun-type_DNA-bd_sf"/>
</dbReference>
<dbReference type="STRING" id="327505.A0A2H3HQB5"/>
<dbReference type="InterPro" id="IPR001138">
    <property type="entry name" value="Zn2Cys6_DnaBD"/>
</dbReference>
<evidence type="ECO:0000256" key="2">
    <source>
        <dbReference type="ARBA" id="ARBA00022833"/>
    </source>
</evidence>
<keyword evidence="6" id="KW-0539">Nucleus</keyword>
<keyword evidence="3" id="KW-0805">Transcription regulation</keyword>
<dbReference type="Gene3D" id="4.10.240.10">
    <property type="entry name" value="Zn(2)-C6 fungal-type DNA-binding domain"/>
    <property type="match status" value="1"/>
</dbReference>
<evidence type="ECO:0000259" key="8">
    <source>
        <dbReference type="PROSITE" id="PS50048"/>
    </source>
</evidence>
<dbReference type="PANTHER" id="PTHR36206">
    <property type="entry name" value="ASPERCRYPTIN BIOSYNTHESIS CLUSTER-SPECIFIC TRANSCRIPTION REGULATOR ATNN-RELATED"/>
    <property type="match status" value="1"/>
</dbReference>
<dbReference type="PANTHER" id="PTHR36206:SF4">
    <property type="entry name" value="HYPOTHETICAL CONSERVED PROTEIN (EUROFUNG)-RELATED"/>
    <property type="match status" value="1"/>
</dbReference>
<dbReference type="PROSITE" id="PS00463">
    <property type="entry name" value="ZN2_CY6_FUNGAL_1"/>
    <property type="match status" value="1"/>
</dbReference>
<accession>A0A2H3HQB5</accession>
<keyword evidence="5" id="KW-0804">Transcription</keyword>
<feature type="domain" description="Zn(2)-C6 fungal-type" evidence="8">
    <location>
        <begin position="47"/>
        <end position="75"/>
    </location>
</feature>
<dbReference type="GO" id="GO:0003677">
    <property type="term" value="F:DNA binding"/>
    <property type="evidence" value="ECO:0007669"/>
    <property type="project" value="UniProtKB-KW"/>
</dbReference>
<feature type="region of interest" description="Disordered" evidence="7">
    <location>
        <begin position="11"/>
        <end position="46"/>
    </location>
</feature>
<evidence type="ECO:0000256" key="7">
    <source>
        <dbReference type="SAM" id="MobiDB-lite"/>
    </source>
</evidence>
<keyword evidence="1" id="KW-0479">Metal-binding</keyword>
<dbReference type="SMART" id="SM00066">
    <property type="entry name" value="GAL4"/>
    <property type="match status" value="1"/>
</dbReference>
<evidence type="ECO:0000313" key="9">
    <source>
        <dbReference type="EMBL" id="PCD44551.1"/>
    </source>
</evidence>
<dbReference type="GO" id="GO:0000981">
    <property type="term" value="F:DNA-binding transcription factor activity, RNA polymerase II-specific"/>
    <property type="evidence" value="ECO:0007669"/>
    <property type="project" value="InterPro"/>
</dbReference>
<dbReference type="PROSITE" id="PS50048">
    <property type="entry name" value="ZN2_CY6_FUNGAL_2"/>
    <property type="match status" value="1"/>
</dbReference>
<organism evidence="9 10">
    <name type="scientific">Fusarium oxysporum f. sp. radicis-cucumerinum</name>
    <dbReference type="NCBI Taxonomy" id="327505"/>
    <lineage>
        <taxon>Eukaryota</taxon>
        <taxon>Fungi</taxon>
        <taxon>Dikarya</taxon>
        <taxon>Ascomycota</taxon>
        <taxon>Pezizomycotina</taxon>
        <taxon>Sordariomycetes</taxon>
        <taxon>Hypocreomycetidae</taxon>
        <taxon>Hypocreales</taxon>
        <taxon>Nectriaceae</taxon>
        <taxon>Fusarium</taxon>
        <taxon>Fusarium oxysporum species complex</taxon>
    </lineage>
</organism>
<dbReference type="AlphaFoldDB" id="A0A2H3HQB5"/>
<dbReference type="EMBL" id="MABQ02000001">
    <property type="protein sequence ID" value="PCD44551.1"/>
    <property type="molecule type" value="Genomic_DNA"/>
</dbReference>
<evidence type="ECO:0000256" key="5">
    <source>
        <dbReference type="ARBA" id="ARBA00023163"/>
    </source>
</evidence>
<feature type="region of interest" description="Disordered" evidence="7">
    <location>
        <begin position="86"/>
        <end position="125"/>
    </location>
</feature>
<dbReference type="InterPro" id="IPR052360">
    <property type="entry name" value="Transcr_Regulatory_Proteins"/>
</dbReference>
<dbReference type="CDD" id="cd00067">
    <property type="entry name" value="GAL4"/>
    <property type="match status" value="1"/>
</dbReference>
<protein>
    <recommendedName>
        <fullName evidence="8">Zn(2)-C6 fungal-type domain-containing protein</fullName>
    </recommendedName>
</protein>
<reference evidence="9 10" key="1">
    <citation type="journal article" date="2016" name="Environ. Microbiol.">
        <title>Effector profiles distinguish formae speciales of Fusarium oxysporum.</title>
        <authorList>
            <person name="van Dam P."/>
            <person name="Fokkens L."/>
            <person name="Schmidt S.M."/>
            <person name="Linmans J.H."/>
            <person name="Kistler H.C."/>
            <person name="Ma L.J."/>
            <person name="Rep M."/>
        </authorList>
    </citation>
    <scope>NUCLEOTIDE SEQUENCE [LARGE SCALE GENOMIC DNA]</scope>
    <source>
        <strain evidence="9 10">Forc016</strain>
    </source>
</reference>
<dbReference type="InterPro" id="IPR021858">
    <property type="entry name" value="Fun_TF"/>
</dbReference>
<dbReference type="GO" id="GO:0008270">
    <property type="term" value="F:zinc ion binding"/>
    <property type="evidence" value="ECO:0007669"/>
    <property type="project" value="InterPro"/>
</dbReference>
<feature type="compositionally biased region" description="Polar residues" evidence="7">
    <location>
        <begin position="93"/>
        <end position="125"/>
    </location>
</feature>
<evidence type="ECO:0000256" key="3">
    <source>
        <dbReference type="ARBA" id="ARBA00023015"/>
    </source>
</evidence>
<evidence type="ECO:0000313" key="10">
    <source>
        <dbReference type="Proteomes" id="UP000219602"/>
    </source>
</evidence>
<name>A0A2H3HQB5_FUSOX</name>
<dbReference type="Pfam" id="PF00172">
    <property type="entry name" value="Zn_clus"/>
    <property type="match status" value="1"/>
</dbReference>
<dbReference type="Proteomes" id="UP000219602">
    <property type="component" value="Chromosome 1"/>
</dbReference>
<gene>
    <name evidence="9" type="ORF">AU210_000008</name>
</gene>
<dbReference type="Pfam" id="PF11951">
    <property type="entry name" value="Fungal_trans_2"/>
    <property type="match status" value="1"/>
</dbReference>
<evidence type="ECO:0000256" key="4">
    <source>
        <dbReference type="ARBA" id="ARBA00023125"/>
    </source>
</evidence>
<proteinExistence type="predicted"/>
<keyword evidence="4" id="KW-0238">DNA-binding</keyword>